<dbReference type="Pfam" id="PF21900">
    <property type="entry name" value="DUF6920"/>
    <property type="match status" value="1"/>
</dbReference>
<organism evidence="1 2">
    <name type="scientific">Pedobacter psychroterrae</name>
    <dbReference type="NCBI Taxonomy" id="2530453"/>
    <lineage>
        <taxon>Bacteria</taxon>
        <taxon>Pseudomonadati</taxon>
        <taxon>Bacteroidota</taxon>
        <taxon>Sphingobacteriia</taxon>
        <taxon>Sphingobacteriales</taxon>
        <taxon>Sphingobacteriaceae</taxon>
        <taxon>Pedobacter</taxon>
    </lineage>
</organism>
<gene>
    <name evidence="1" type="ORF">EZ437_12320</name>
</gene>
<evidence type="ECO:0000313" key="2">
    <source>
        <dbReference type="Proteomes" id="UP000293347"/>
    </source>
</evidence>
<dbReference type="RefSeq" id="WP_131596314.1">
    <property type="nucleotide sequence ID" value="NZ_SJSL01000002.1"/>
</dbReference>
<keyword evidence="2" id="KW-1185">Reference proteome</keyword>
<accession>A0A4R0NR11</accession>
<dbReference type="Proteomes" id="UP000293347">
    <property type="component" value="Unassembled WGS sequence"/>
</dbReference>
<evidence type="ECO:0000313" key="1">
    <source>
        <dbReference type="EMBL" id="TCD01514.1"/>
    </source>
</evidence>
<dbReference type="EMBL" id="SJSL01000002">
    <property type="protein sequence ID" value="TCD01514.1"/>
    <property type="molecule type" value="Genomic_DNA"/>
</dbReference>
<protein>
    <submittedName>
        <fullName evidence="1">Uncharacterized protein</fullName>
    </submittedName>
</protein>
<reference evidence="1 2" key="1">
    <citation type="submission" date="2019-02" db="EMBL/GenBank/DDBJ databases">
        <title>Pedobacter sp. RP-1-14 sp. nov., isolated from Arctic soil.</title>
        <authorList>
            <person name="Dahal R.H."/>
        </authorList>
    </citation>
    <scope>NUCLEOTIDE SEQUENCE [LARGE SCALE GENOMIC DNA]</scope>
    <source>
        <strain evidence="1 2">RP-1-14</strain>
    </source>
</reference>
<name>A0A4R0NR11_9SPHI</name>
<sequence length="261" mass="29670">MLPLKKVFLQSINLAGQRCAYAAPADLNSFESLPELLKQFFQRCGYSGTEKAECAHIKWKNAAIRFTAGSKWKSMSCCQMNFLCRPVRLAYMSMKMYGLVPVEALDKFQDGRGSMCVKILGMFTVNDVKGKEMDQAELVTVLAETMIVPHYALQKYITWEVLGPFSLKGMISYNGITAAGIFQFNSDHECTQFRTQDRYMTKNNTYLQTPWTATAKNYVNRNGIRIPSEFSAIWHTSQGDFEYFKGEIEAVEFNHTAIAEL</sequence>
<dbReference type="InterPro" id="IPR054213">
    <property type="entry name" value="DUF6920"/>
</dbReference>
<comment type="caution">
    <text evidence="1">The sequence shown here is derived from an EMBL/GenBank/DDBJ whole genome shotgun (WGS) entry which is preliminary data.</text>
</comment>
<dbReference type="OrthoDB" id="9786534at2"/>
<proteinExistence type="predicted"/>
<dbReference type="AlphaFoldDB" id="A0A4R0NR11"/>